<keyword evidence="7 8" id="KW-0472">Membrane</keyword>
<dbReference type="Proteomes" id="UP000824112">
    <property type="component" value="Unassembled WGS sequence"/>
</dbReference>
<protein>
    <submittedName>
        <fullName evidence="10">ABC transporter permease</fullName>
    </submittedName>
</protein>
<feature type="transmembrane region" description="Helical" evidence="8">
    <location>
        <begin position="328"/>
        <end position="350"/>
    </location>
</feature>
<feature type="transmembrane region" description="Helical" evidence="8">
    <location>
        <begin position="211"/>
        <end position="235"/>
    </location>
</feature>
<reference evidence="10" key="2">
    <citation type="journal article" date="2021" name="PeerJ">
        <title>Extensive microbial diversity within the chicken gut microbiome revealed by metagenomics and culture.</title>
        <authorList>
            <person name="Gilroy R."/>
            <person name="Ravi A."/>
            <person name="Getino M."/>
            <person name="Pursley I."/>
            <person name="Horton D.L."/>
            <person name="Alikhan N.F."/>
            <person name="Baker D."/>
            <person name="Gharbi K."/>
            <person name="Hall N."/>
            <person name="Watson M."/>
            <person name="Adriaenssens E.M."/>
            <person name="Foster-Nyarko E."/>
            <person name="Jarju S."/>
            <person name="Secka A."/>
            <person name="Antonio M."/>
            <person name="Oren A."/>
            <person name="Chaudhuri R.R."/>
            <person name="La Ragione R."/>
            <person name="Hildebrand F."/>
            <person name="Pallen M.J."/>
        </authorList>
    </citation>
    <scope>NUCLEOTIDE SEQUENCE</scope>
    <source>
        <strain evidence="10">CHK158-818</strain>
    </source>
</reference>
<dbReference type="PANTHER" id="PTHR30294">
    <property type="entry name" value="MEMBRANE COMPONENT OF ABC TRANSPORTER YHHJ-RELATED"/>
    <property type="match status" value="1"/>
</dbReference>
<feature type="domain" description="ABC transmembrane type-2" evidence="9">
    <location>
        <begin position="118"/>
        <end position="353"/>
    </location>
</feature>
<dbReference type="PANTHER" id="PTHR30294:SF29">
    <property type="entry name" value="MULTIDRUG ABC TRANSPORTER PERMEASE YBHS-RELATED"/>
    <property type="match status" value="1"/>
</dbReference>
<keyword evidence="5 8" id="KW-0812">Transmembrane</keyword>
<gene>
    <name evidence="10" type="ORF">IAB03_03865</name>
</gene>
<organism evidence="10 11">
    <name type="scientific">Candidatus Gallibacteroides avistercoris</name>
    <dbReference type="NCBI Taxonomy" id="2840833"/>
    <lineage>
        <taxon>Bacteria</taxon>
        <taxon>Pseudomonadati</taxon>
        <taxon>Bacteroidota</taxon>
        <taxon>Bacteroidia</taxon>
        <taxon>Bacteroidales</taxon>
        <taxon>Bacteroidaceae</taxon>
        <taxon>Bacteroidaceae incertae sedis</taxon>
        <taxon>Candidatus Gallibacteroides</taxon>
    </lineage>
</organism>
<dbReference type="EMBL" id="DVNA01000091">
    <property type="protein sequence ID" value="HIU54930.1"/>
    <property type="molecule type" value="Genomic_DNA"/>
</dbReference>
<dbReference type="Pfam" id="PF12698">
    <property type="entry name" value="ABC2_membrane_3"/>
    <property type="match status" value="1"/>
</dbReference>
<evidence type="ECO:0000256" key="7">
    <source>
        <dbReference type="ARBA" id="ARBA00023136"/>
    </source>
</evidence>
<evidence type="ECO:0000313" key="10">
    <source>
        <dbReference type="EMBL" id="HIU54930.1"/>
    </source>
</evidence>
<keyword evidence="3" id="KW-0813">Transport</keyword>
<dbReference type="PROSITE" id="PS51012">
    <property type="entry name" value="ABC_TM2"/>
    <property type="match status" value="1"/>
</dbReference>
<feature type="transmembrane region" description="Helical" evidence="8">
    <location>
        <begin position="273"/>
        <end position="292"/>
    </location>
</feature>
<comment type="subcellular location">
    <subcellularLocation>
        <location evidence="1">Cell membrane</location>
        <topology evidence="1">Multi-pass membrane protein</topology>
    </subcellularLocation>
</comment>
<feature type="transmembrane region" description="Helical" evidence="8">
    <location>
        <begin position="161"/>
        <end position="184"/>
    </location>
</feature>
<name>A0A9D1M7D2_9BACT</name>
<sequence length="354" mass="39799">MLKYLLEKEFKQIVRDRFIPKLIFIVPVLQLLILPFAANFEMKNINLAVVDHDRTQLTRQLTEKIVSSGYFNLMGMYPSYQEALASVEANVSDLILEFPVDFTRQLGTGHPSDVLIAANAVNGTKGGLGSSYLSTILAGENVDTGVRVIHYFNPYFSYKSYMVPGIIAFLLAIVVGFVSALNIVREKEIGTIEQINVTPVSKSIFVLSKLIPFWIIGYLLLSISIFIAWLVYGLYPLGGFGMIYLFAGIFLIICTGFGLTISSVSSTQQQSVLTAFFFLIIFVLLSGLFTPISSMPEWAQTFTRFNPVRYFVEVMRMVYLKGSTWIDLWPSFVILSLFAVVFNSLALWCYRKSS</sequence>
<evidence type="ECO:0000256" key="2">
    <source>
        <dbReference type="ARBA" id="ARBA00007783"/>
    </source>
</evidence>
<feature type="transmembrane region" description="Helical" evidence="8">
    <location>
        <begin position="241"/>
        <end position="261"/>
    </location>
</feature>
<dbReference type="Gene3D" id="3.40.1710.10">
    <property type="entry name" value="abc type-2 transporter like domain"/>
    <property type="match status" value="1"/>
</dbReference>
<dbReference type="AlphaFoldDB" id="A0A9D1M7D2"/>
<evidence type="ECO:0000313" key="11">
    <source>
        <dbReference type="Proteomes" id="UP000824112"/>
    </source>
</evidence>
<keyword evidence="6 8" id="KW-1133">Transmembrane helix</keyword>
<dbReference type="GO" id="GO:0140359">
    <property type="term" value="F:ABC-type transporter activity"/>
    <property type="evidence" value="ECO:0007669"/>
    <property type="project" value="InterPro"/>
</dbReference>
<comment type="similarity">
    <text evidence="2">Belongs to the ABC-2 integral membrane protein family.</text>
</comment>
<dbReference type="GO" id="GO:0005886">
    <property type="term" value="C:plasma membrane"/>
    <property type="evidence" value="ECO:0007669"/>
    <property type="project" value="UniProtKB-SubCell"/>
</dbReference>
<feature type="transmembrane region" description="Helical" evidence="8">
    <location>
        <begin position="21"/>
        <end position="38"/>
    </location>
</feature>
<dbReference type="InterPro" id="IPR051449">
    <property type="entry name" value="ABC-2_transporter_component"/>
</dbReference>
<proteinExistence type="inferred from homology"/>
<evidence type="ECO:0000256" key="1">
    <source>
        <dbReference type="ARBA" id="ARBA00004651"/>
    </source>
</evidence>
<evidence type="ECO:0000256" key="6">
    <source>
        <dbReference type="ARBA" id="ARBA00022989"/>
    </source>
</evidence>
<reference evidence="10" key="1">
    <citation type="submission" date="2020-10" db="EMBL/GenBank/DDBJ databases">
        <authorList>
            <person name="Gilroy R."/>
        </authorList>
    </citation>
    <scope>NUCLEOTIDE SEQUENCE</scope>
    <source>
        <strain evidence="10">CHK158-818</strain>
    </source>
</reference>
<evidence type="ECO:0000256" key="8">
    <source>
        <dbReference type="SAM" id="Phobius"/>
    </source>
</evidence>
<evidence type="ECO:0000256" key="5">
    <source>
        <dbReference type="ARBA" id="ARBA00022692"/>
    </source>
</evidence>
<evidence type="ECO:0000256" key="3">
    <source>
        <dbReference type="ARBA" id="ARBA00022448"/>
    </source>
</evidence>
<keyword evidence="4" id="KW-1003">Cell membrane</keyword>
<comment type="caution">
    <text evidence="10">The sequence shown here is derived from an EMBL/GenBank/DDBJ whole genome shotgun (WGS) entry which is preliminary data.</text>
</comment>
<accession>A0A9D1M7D2</accession>
<dbReference type="InterPro" id="IPR013525">
    <property type="entry name" value="ABC2_TM"/>
</dbReference>
<dbReference type="InterPro" id="IPR047817">
    <property type="entry name" value="ABC2_TM_bact-type"/>
</dbReference>
<evidence type="ECO:0000256" key="4">
    <source>
        <dbReference type="ARBA" id="ARBA00022475"/>
    </source>
</evidence>
<evidence type="ECO:0000259" key="9">
    <source>
        <dbReference type="PROSITE" id="PS51012"/>
    </source>
</evidence>